<sequence>MQRPTIAIISTVLNERESIRQLLDAFLRQSLRADEIVIVDGGSSDGTLDVLNAYAAEHRNVKFFVEPGVNIAQGRNIAIARSHCDIVAVTDGGCRPVDGWLAALVQPLLNDPNYGAVTGVRNVESINDFEFFAGKLSTSGNAANEEERVFHGRNSAFRKSVWLAAGGYPEWLYTAEDTLFAQRAKALGCKVAVAPEAVISWRPRPNLKKLAKQYYLYGKGTGRIGQTDLKTVFYHLRNHVIWMLALLLGFGFFGFWLIAMAVLSFMFFTLVNPVITTLKRNNPDLRPSYWFYVPVIVMVRSFCNNLGQLSGYWEYRGAGVFRDNLERYRSGDWKSPFIAG</sequence>
<dbReference type="Pfam" id="PF00535">
    <property type="entry name" value="Glycos_transf_2"/>
    <property type="match status" value="1"/>
</dbReference>
<gene>
    <name evidence="3" type="ORF">A1355_16560</name>
</gene>
<keyword evidence="4" id="KW-1185">Reference proteome</keyword>
<evidence type="ECO:0000259" key="2">
    <source>
        <dbReference type="Pfam" id="PF00535"/>
    </source>
</evidence>
<protein>
    <submittedName>
        <fullName evidence="3">Family 2 glycosyl transferase</fullName>
    </submittedName>
</protein>
<evidence type="ECO:0000313" key="3">
    <source>
        <dbReference type="EMBL" id="OAI29188.1"/>
    </source>
</evidence>
<dbReference type="AlphaFoldDB" id="A0A177PFS5"/>
<dbReference type="Proteomes" id="UP000077628">
    <property type="component" value="Unassembled WGS sequence"/>
</dbReference>
<dbReference type="OrthoDB" id="9069044at2"/>
<proteinExistence type="predicted"/>
<comment type="caution">
    <text evidence="3">The sequence shown here is derived from an EMBL/GenBank/DDBJ whole genome shotgun (WGS) entry which is preliminary data.</text>
</comment>
<keyword evidence="1" id="KW-0812">Transmembrane</keyword>
<accession>A0A177PFS5</accession>
<keyword evidence="1" id="KW-0472">Membrane</keyword>
<dbReference type="InterPro" id="IPR050834">
    <property type="entry name" value="Glycosyltransf_2"/>
</dbReference>
<evidence type="ECO:0000256" key="1">
    <source>
        <dbReference type="SAM" id="Phobius"/>
    </source>
</evidence>
<dbReference type="Gene3D" id="3.90.550.10">
    <property type="entry name" value="Spore Coat Polysaccharide Biosynthesis Protein SpsA, Chain A"/>
    <property type="match status" value="1"/>
</dbReference>
<dbReference type="EMBL" id="LUUK01000002">
    <property type="protein sequence ID" value="OAI29188.1"/>
    <property type="molecule type" value="Genomic_DNA"/>
</dbReference>
<name>A0A177PFS5_9GAMM</name>
<feature type="domain" description="Glycosyltransferase 2-like" evidence="2">
    <location>
        <begin position="8"/>
        <end position="159"/>
    </location>
</feature>
<evidence type="ECO:0000313" key="4">
    <source>
        <dbReference type="Proteomes" id="UP000077628"/>
    </source>
</evidence>
<organism evidence="3 4">
    <name type="scientific">Methylomonas koyamae</name>
    <dbReference type="NCBI Taxonomy" id="702114"/>
    <lineage>
        <taxon>Bacteria</taxon>
        <taxon>Pseudomonadati</taxon>
        <taxon>Pseudomonadota</taxon>
        <taxon>Gammaproteobacteria</taxon>
        <taxon>Methylococcales</taxon>
        <taxon>Methylococcaceae</taxon>
        <taxon>Methylomonas</taxon>
    </lineage>
</organism>
<keyword evidence="1" id="KW-1133">Transmembrane helix</keyword>
<dbReference type="PANTHER" id="PTHR43685">
    <property type="entry name" value="GLYCOSYLTRANSFERASE"/>
    <property type="match status" value="1"/>
</dbReference>
<dbReference type="InterPro" id="IPR001173">
    <property type="entry name" value="Glyco_trans_2-like"/>
</dbReference>
<keyword evidence="3" id="KW-0808">Transferase</keyword>
<dbReference type="GO" id="GO:0016740">
    <property type="term" value="F:transferase activity"/>
    <property type="evidence" value="ECO:0007669"/>
    <property type="project" value="UniProtKB-KW"/>
</dbReference>
<dbReference type="InterPro" id="IPR029044">
    <property type="entry name" value="Nucleotide-diphossugar_trans"/>
</dbReference>
<dbReference type="STRING" id="702114.A1355_16560"/>
<dbReference type="SUPFAM" id="SSF53448">
    <property type="entry name" value="Nucleotide-diphospho-sugar transferases"/>
    <property type="match status" value="1"/>
</dbReference>
<feature type="transmembrane region" description="Helical" evidence="1">
    <location>
        <begin position="240"/>
        <end position="269"/>
    </location>
</feature>
<dbReference type="PANTHER" id="PTHR43685:SF3">
    <property type="entry name" value="SLR2126 PROTEIN"/>
    <property type="match status" value="1"/>
</dbReference>
<reference evidence="4" key="1">
    <citation type="submission" date="2016-03" db="EMBL/GenBank/DDBJ databases">
        <authorList>
            <person name="Heylen K."/>
            <person name="De Vos P."/>
            <person name="Vekeman B."/>
        </authorList>
    </citation>
    <scope>NUCLEOTIDE SEQUENCE [LARGE SCALE GENOMIC DNA]</scope>
    <source>
        <strain evidence="4">R-45383</strain>
    </source>
</reference>
<dbReference type="RefSeq" id="WP_064023869.1">
    <property type="nucleotide sequence ID" value="NZ_LUUK01000002.1"/>
</dbReference>